<dbReference type="PANTHER" id="PTHR30622:SF3">
    <property type="entry name" value="UNDECAPRENYL-DIPHOSPHATASE"/>
    <property type="match status" value="1"/>
</dbReference>
<evidence type="ECO:0000256" key="4">
    <source>
        <dbReference type="ARBA" id="ARBA00021581"/>
    </source>
</evidence>
<evidence type="ECO:0000256" key="7">
    <source>
        <dbReference type="ARBA" id="ARBA00022801"/>
    </source>
</evidence>
<feature type="transmembrane region" description="Helical" evidence="14">
    <location>
        <begin position="48"/>
        <end position="65"/>
    </location>
</feature>
<evidence type="ECO:0000256" key="6">
    <source>
        <dbReference type="ARBA" id="ARBA00022692"/>
    </source>
</evidence>
<dbReference type="GO" id="GO:0009252">
    <property type="term" value="P:peptidoglycan biosynthetic process"/>
    <property type="evidence" value="ECO:0007669"/>
    <property type="project" value="UniProtKB-KW"/>
</dbReference>
<organism evidence="16 17">
    <name type="scientific">Pusillimonas minor</name>
    <dbReference type="NCBI Taxonomy" id="2697024"/>
    <lineage>
        <taxon>Bacteria</taxon>
        <taxon>Pseudomonadati</taxon>
        <taxon>Pseudomonadota</taxon>
        <taxon>Betaproteobacteria</taxon>
        <taxon>Burkholderiales</taxon>
        <taxon>Alcaligenaceae</taxon>
        <taxon>Pusillimonas</taxon>
    </lineage>
</organism>
<keyword evidence="14" id="KW-0573">Peptidoglycan synthesis</keyword>
<keyword evidence="8 14" id="KW-1133">Transmembrane helix</keyword>
<keyword evidence="7 14" id="KW-0378">Hydrolase</keyword>
<evidence type="ECO:0000313" key="17">
    <source>
        <dbReference type="Proteomes" id="UP000545386"/>
    </source>
</evidence>
<evidence type="ECO:0000256" key="3">
    <source>
        <dbReference type="ARBA" id="ARBA00012374"/>
    </source>
</evidence>
<comment type="catalytic activity">
    <reaction evidence="13 14">
        <text>di-trans,octa-cis-undecaprenyl diphosphate + H2O = di-trans,octa-cis-undecaprenyl phosphate + phosphate + H(+)</text>
        <dbReference type="Rhea" id="RHEA:28094"/>
        <dbReference type="ChEBI" id="CHEBI:15377"/>
        <dbReference type="ChEBI" id="CHEBI:15378"/>
        <dbReference type="ChEBI" id="CHEBI:43474"/>
        <dbReference type="ChEBI" id="CHEBI:58405"/>
        <dbReference type="ChEBI" id="CHEBI:60392"/>
        <dbReference type="EC" id="3.6.1.27"/>
    </reaction>
</comment>
<feature type="transmembrane region" description="Helical" evidence="14">
    <location>
        <begin position="12"/>
        <end position="36"/>
    </location>
</feature>
<dbReference type="Pfam" id="PF02673">
    <property type="entry name" value="BacA"/>
    <property type="match status" value="1"/>
</dbReference>
<comment type="caution">
    <text evidence="16">The sequence shown here is derived from an EMBL/GenBank/DDBJ whole genome shotgun (WGS) entry which is preliminary data.</text>
</comment>
<feature type="compositionally biased region" description="Low complexity" evidence="15">
    <location>
        <begin position="142"/>
        <end position="161"/>
    </location>
</feature>
<evidence type="ECO:0000256" key="8">
    <source>
        <dbReference type="ARBA" id="ARBA00022989"/>
    </source>
</evidence>
<name>A0A842HTB8_9BURK</name>
<evidence type="ECO:0000256" key="14">
    <source>
        <dbReference type="HAMAP-Rule" id="MF_01006"/>
    </source>
</evidence>
<feature type="transmembrane region" description="Helical" evidence="14">
    <location>
        <begin position="259"/>
        <end position="280"/>
    </location>
</feature>
<accession>A0A842HTB8</accession>
<evidence type="ECO:0000256" key="1">
    <source>
        <dbReference type="ARBA" id="ARBA00004651"/>
    </source>
</evidence>
<dbReference type="GO" id="GO:0046677">
    <property type="term" value="P:response to antibiotic"/>
    <property type="evidence" value="ECO:0007669"/>
    <property type="project" value="UniProtKB-UniRule"/>
</dbReference>
<feature type="transmembrane region" description="Helical" evidence="14">
    <location>
        <begin position="86"/>
        <end position="108"/>
    </location>
</feature>
<comment type="function">
    <text evidence="14">Catalyzes the dephosphorylation of undecaprenyl diphosphate (UPP). Confers resistance to bacitracin.</text>
</comment>
<dbReference type="GO" id="GO:0050380">
    <property type="term" value="F:undecaprenyl-diphosphatase activity"/>
    <property type="evidence" value="ECO:0007669"/>
    <property type="project" value="UniProtKB-UniRule"/>
</dbReference>
<keyword evidence="9 14" id="KW-0472">Membrane</keyword>
<evidence type="ECO:0000256" key="15">
    <source>
        <dbReference type="SAM" id="MobiDB-lite"/>
    </source>
</evidence>
<keyword evidence="14" id="KW-0133">Cell shape</keyword>
<protein>
    <recommendedName>
        <fullName evidence="4 14">Undecaprenyl-diphosphatase</fullName>
        <ecNumber evidence="3 14">3.6.1.27</ecNumber>
    </recommendedName>
    <alternativeName>
        <fullName evidence="12 14">Bacitracin resistance protein</fullName>
    </alternativeName>
    <alternativeName>
        <fullName evidence="11 14">Undecaprenyl pyrophosphate phosphatase</fullName>
    </alternativeName>
</protein>
<dbReference type="InterPro" id="IPR003824">
    <property type="entry name" value="UppP"/>
</dbReference>
<comment type="subcellular location">
    <subcellularLocation>
        <location evidence="1 14">Cell membrane</location>
        <topology evidence="1 14">Multi-pass membrane protein</topology>
    </subcellularLocation>
</comment>
<feature type="transmembrane region" description="Helical" evidence="14">
    <location>
        <begin position="292"/>
        <end position="308"/>
    </location>
</feature>
<evidence type="ECO:0000256" key="12">
    <source>
        <dbReference type="ARBA" id="ARBA00032932"/>
    </source>
</evidence>
<proteinExistence type="inferred from homology"/>
<keyword evidence="10 14" id="KW-0046">Antibiotic resistance</keyword>
<dbReference type="PANTHER" id="PTHR30622">
    <property type="entry name" value="UNDECAPRENYL-DIPHOSPHATASE"/>
    <property type="match status" value="1"/>
</dbReference>
<dbReference type="GO" id="GO:0005886">
    <property type="term" value="C:plasma membrane"/>
    <property type="evidence" value="ECO:0007669"/>
    <property type="project" value="UniProtKB-SubCell"/>
</dbReference>
<dbReference type="Proteomes" id="UP000545386">
    <property type="component" value="Unassembled WGS sequence"/>
</dbReference>
<evidence type="ECO:0000256" key="5">
    <source>
        <dbReference type="ARBA" id="ARBA00022475"/>
    </source>
</evidence>
<keyword evidence="14" id="KW-0961">Cell wall biogenesis/degradation</keyword>
<dbReference type="EC" id="3.6.1.27" evidence="3 14"/>
<dbReference type="RefSeq" id="WP_185780145.1">
    <property type="nucleotide sequence ID" value="NZ_JACJUU010000008.1"/>
</dbReference>
<feature type="transmembrane region" description="Helical" evidence="14">
    <location>
        <begin position="114"/>
        <end position="132"/>
    </location>
</feature>
<keyword evidence="6 14" id="KW-0812">Transmembrane</keyword>
<feature type="region of interest" description="Disordered" evidence="15">
    <location>
        <begin position="142"/>
        <end position="163"/>
    </location>
</feature>
<evidence type="ECO:0000256" key="9">
    <source>
        <dbReference type="ARBA" id="ARBA00023136"/>
    </source>
</evidence>
<evidence type="ECO:0000256" key="2">
    <source>
        <dbReference type="ARBA" id="ARBA00010621"/>
    </source>
</evidence>
<dbReference type="GO" id="GO:0071555">
    <property type="term" value="P:cell wall organization"/>
    <property type="evidence" value="ECO:0007669"/>
    <property type="project" value="UniProtKB-KW"/>
</dbReference>
<dbReference type="HAMAP" id="MF_01006">
    <property type="entry name" value="Undec_diphosphatase"/>
    <property type="match status" value="1"/>
</dbReference>
<reference evidence="16 17" key="1">
    <citation type="submission" date="2020-08" db="EMBL/GenBank/DDBJ databases">
        <title>Paraeoetvoesia sp. YC-7-48 draft genome sequence.</title>
        <authorList>
            <person name="Yao L."/>
        </authorList>
    </citation>
    <scope>NUCLEOTIDE SEQUENCE [LARGE SCALE GENOMIC DNA]</scope>
    <source>
        <strain evidence="17">YC-7-48</strain>
    </source>
</reference>
<evidence type="ECO:0000256" key="13">
    <source>
        <dbReference type="ARBA" id="ARBA00047594"/>
    </source>
</evidence>
<comment type="miscellaneous">
    <text evidence="14">Bacitracin is thought to be involved in the inhibition of peptidoglycan synthesis by sequestering undecaprenyl diphosphate, thereby reducing the pool of lipid carrier available.</text>
</comment>
<evidence type="ECO:0000256" key="11">
    <source>
        <dbReference type="ARBA" id="ARBA00032707"/>
    </source>
</evidence>
<keyword evidence="5 14" id="KW-1003">Cell membrane</keyword>
<feature type="transmembrane region" description="Helical" evidence="14">
    <location>
        <begin position="229"/>
        <end position="247"/>
    </location>
</feature>
<dbReference type="AlphaFoldDB" id="A0A842HTB8"/>
<dbReference type="GO" id="GO:0008360">
    <property type="term" value="P:regulation of cell shape"/>
    <property type="evidence" value="ECO:0007669"/>
    <property type="project" value="UniProtKB-KW"/>
</dbReference>
<keyword evidence="17" id="KW-1185">Reference proteome</keyword>
<evidence type="ECO:0000256" key="10">
    <source>
        <dbReference type="ARBA" id="ARBA00023251"/>
    </source>
</evidence>
<comment type="similarity">
    <text evidence="2 14">Belongs to the UppP family.</text>
</comment>
<gene>
    <name evidence="14" type="primary">uppP</name>
    <name evidence="16" type="ORF">GTU67_11195</name>
</gene>
<evidence type="ECO:0000313" key="16">
    <source>
        <dbReference type="EMBL" id="MBC2770471.1"/>
    </source>
</evidence>
<sequence length="309" mass="33748">MTESTLYLFKAFFLGVIEGFTEFIPVSSTAHLLLIGEWINFDSGSNKVYEVVIQFGSILAVIWIFRHRLWQLVRGTLHGQPTEVAFTRNLIIAFLPAAVIGALTIQYIKMMFHHPGIFVVTLVLGGVIMLWVERKPHMAKQGAAGEEAATNHAAGPSSSSSQAAGLPVQAQARGLGQPVTFALEDITWKQALAVGFAQCLAMIPGTSRSGATIIGAMLAGVQRKTATEFSFFLAMPTMLAATVYDLYKHGAVLTGEQTWGIVIGFVAAFFSALVLVKAVLMWVSRHTYRPFAWYRIGLGLVVLAWLMLR</sequence>
<dbReference type="NCBIfam" id="NF001389">
    <property type="entry name" value="PRK00281.1-2"/>
    <property type="match status" value="1"/>
</dbReference>
<dbReference type="EMBL" id="JACJUU010000008">
    <property type="protein sequence ID" value="MBC2770471.1"/>
    <property type="molecule type" value="Genomic_DNA"/>
</dbReference>